<organism evidence="1 2">
    <name type="scientific">Burkholderia cepacia</name>
    <name type="common">Pseudomonas cepacia</name>
    <dbReference type="NCBI Taxonomy" id="292"/>
    <lineage>
        <taxon>Bacteria</taxon>
        <taxon>Pseudomonadati</taxon>
        <taxon>Pseudomonadota</taxon>
        <taxon>Betaproteobacteria</taxon>
        <taxon>Burkholderiales</taxon>
        <taxon>Burkholderiaceae</taxon>
        <taxon>Burkholderia</taxon>
        <taxon>Burkholderia cepacia complex</taxon>
    </lineage>
</organism>
<dbReference type="EMBL" id="JAEDXG010000009">
    <property type="protein sequence ID" value="MBH9697104.1"/>
    <property type="molecule type" value="Genomic_DNA"/>
</dbReference>
<accession>A0A8I1DJN8</accession>
<comment type="caution">
    <text evidence="1">The sequence shown here is derived from an EMBL/GenBank/DDBJ whole genome shotgun (WGS) entry which is preliminary data.</text>
</comment>
<sequence length="178" mass="18597">MGEKMSENVQSLTSEQKNAYGVVAALAIEEANKAAERIAKDHPEVFNKVKHGELLFINAGGPFSFKVINEYQILAFSCQALSYDASQTAITLTVAGSGAFSSSANLSFLRTLNGQTLTPTQLLTYGTATFSLTIGVAATTLQFTASDGTVIGILSGNGNSAFNGKPSITGTATFKQAN</sequence>
<protein>
    <submittedName>
        <fullName evidence="1">Uncharacterized protein</fullName>
    </submittedName>
</protein>
<gene>
    <name evidence="1" type="ORF">JAO13_11710</name>
</gene>
<name>A0A8I1DJN8_BURCE</name>
<evidence type="ECO:0000313" key="2">
    <source>
        <dbReference type="Proteomes" id="UP000645612"/>
    </source>
</evidence>
<reference evidence="1" key="1">
    <citation type="submission" date="2020-12" db="EMBL/GenBank/DDBJ databases">
        <title>Burkholderia cepacia complex in Mexico.</title>
        <authorList>
            <person name="Estrada P."/>
        </authorList>
    </citation>
    <scope>NUCLEOTIDE SEQUENCE</scope>
    <source>
        <strain evidence="1">871</strain>
    </source>
</reference>
<dbReference type="AlphaFoldDB" id="A0A8I1DJN8"/>
<proteinExistence type="predicted"/>
<dbReference type="RefSeq" id="WP_131723320.1">
    <property type="nucleotide sequence ID" value="NZ_CADDZZ010000008.1"/>
</dbReference>
<dbReference type="Proteomes" id="UP000645612">
    <property type="component" value="Unassembled WGS sequence"/>
</dbReference>
<dbReference type="OrthoDB" id="9917423at2"/>
<evidence type="ECO:0000313" key="1">
    <source>
        <dbReference type="EMBL" id="MBH9697104.1"/>
    </source>
</evidence>